<dbReference type="EMBL" id="CP032519">
    <property type="protein sequence ID" value="QEZ47168.1"/>
    <property type="molecule type" value="Genomic_DNA"/>
</dbReference>
<reference evidence="1 2" key="1">
    <citation type="submission" date="2018-09" db="EMBL/GenBank/DDBJ databases">
        <title>Complete genome sequence of Cupriavidus oxalaticus T2, a bacterium capable of phenol tolerance and degradation.</title>
        <authorList>
            <person name="Yan J."/>
        </authorList>
    </citation>
    <scope>NUCLEOTIDE SEQUENCE [LARGE SCALE GENOMIC DNA]</scope>
    <source>
        <strain evidence="1 2">T2</strain>
    </source>
</reference>
<evidence type="ECO:0000313" key="2">
    <source>
        <dbReference type="Proteomes" id="UP000325743"/>
    </source>
</evidence>
<accession>A0A5P3VMK1</accession>
<protein>
    <submittedName>
        <fullName evidence="1">Uncharacterized protein</fullName>
    </submittedName>
</protein>
<dbReference type="Proteomes" id="UP000325743">
    <property type="component" value="Chromosome 2"/>
</dbReference>
<gene>
    <name evidence="1" type="ORF">D2917_23745</name>
</gene>
<dbReference type="AlphaFoldDB" id="A0A5P3VMK1"/>
<organism evidence="1 2">
    <name type="scientific">Cupriavidus oxalaticus</name>
    <dbReference type="NCBI Taxonomy" id="96344"/>
    <lineage>
        <taxon>Bacteria</taxon>
        <taxon>Pseudomonadati</taxon>
        <taxon>Pseudomonadota</taxon>
        <taxon>Betaproteobacteria</taxon>
        <taxon>Burkholderiales</taxon>
        <taxon>Burkholderiaceae</taxon>
        <taxon>Cupriavidus</taxon>
    </lineage>
</organism>
<proteinExistence type="predicted"/>
<sequence length="137" mass="14484">MRGDTMIQIAAARAALSVVPWRAIAALALGACLFAAGWAVNGWRKDAEIERMKTASAQADLAGANKAIEDIGLASTRIREAADDYAGIQTTLGDKLDAIRKDLKNAKPLPVGCRPDDVRVRKLSDAINAAKQAATAR</sequence>
<evidence type="ECO:0000313" key="1">
    <source>
        <dbReference type="EMBL" id="QEZ47168.1"/>
    </source>
</evidence>
<name>A0A5P3VMK1_9BURK</name>